<feature type="compositionally biased region" description="Basic and acidic residues" evidence="3">
    <location>
        <begin position="60"/>
        <end position="70"/>
    </location>
</feature>
<evidence type="ECO:0000313" key="5">
    <source>
        <dbReference type="EMBL" id="NXK79539.1"/>
    </source>
</evidence>
<gene>
    <name evidence="5" type="primary">Ell2_1</name>
    <name evidence="5" type="ORF">AMAGUI_R15620</name>
</gene>
<comment type="similarity">
    <text evidence="1 2">Belongs to the ELL/occludin family.</text>
</comment>
<dbReference type="GO" id="GO:0000987">
    <property type="term" value="F:cis-regulatory region sequence-specific DNA binding"/>
    <property type="evidence" value="ECO:0007669"/>
    <property type="project" value="TreeGrafter"/>
</dbReference>
<sequence length="81" mass="9777">CAFYSIRKYTRIVSKEQCESYKEDFYAEYGEYRTLHAWIESITKRFMNFDERRKLLPPESKEYQVKKDESVSSPSYPSKSP</sequence>
<comment type="caution">
    <text evidence="5">The sequence shown here is derived from an EMBL/GenBank/DDBJ whole genome shotgun (WGS) entry which is preliminary data.</text>
</comment>
<dbReference type="Pfam" id="PF07303">
    <property type="entry name" value="Occludin_ELL"/>
    <property type="match status" value="1"/>
</dbReference>
<dbReference type="GO" id="GO:0042795">
    <property type="term" value="P:snRNA transcription by RNA polymerase II"/>
    <property type="evidence" value="ECO:0007669"/>
    <property type="project" value="TreeGrafter"/>
</dbReference>
<dbReference type="EMBL" id="VXAR01009221">
    <property type="protein sequence ID" value="NXK79539.1"/>
    <property type="molecule type" value="Genomic_DNA"/>
</dbReference>
<dbReference type="GO" id="GO:0032968">
    <property type="term" value="P:positive regulation of transcription elongation by RNA polymerase II"/>
    <property type="evidence" value="ECO:0007669"/>
    <property type="project" value="TreeGrafter"/>
</dbReference>
<dbReference type="PANTHER" id="PTHR23288">
    <property type="entry name" value="OCCLUDIN AND RNA POLYMERASE II ELONGATION FACTOR ELL"/>
    <property type="match status" value="1"/>
</dbReference>
<protein>
    <submittedName>
        <fullName evidence="5">ELL2 factor</fullName>
    </submittedName>
</protein>
<keyword evidence="6" id="KW-1185">Reference proteome</keyword>
<dbReference type="InterPro" id="IPR010844">
    <property type="entry name" value="Occludin_ELL"/>
</dbReference>
<dbReference type="PROSITE" id="PS51980">
    <property type="entry name" value="OCEL"/>
    <property type="match status" value="1"/>
</dbReference>
<evidence type="ECO:0000259" key="4">
    <source>
        <dbReference type="PROSITE" id="PS51980"/>
    </source>
</evidence>
<dbReference type="AlphaFoldDB" id="A0A7L0MFB3"/>
<feature type="non-terminal residue" evidence="5">
    <location>
        <position position="1"/>
    </location>
</feature>
<dbReference type="PANTHER" id="PTHR23288:SF8">
    <property type="entry name" value="RNA POLYMERASE II ELONGATION FACTOR ELL2"/>
    <property type="match status" value="1"/>
</dbReference>
<feature type="compositionally biased region" description="Low complexity" evidence="3">
    <location>
        <begin position="71"/>
        <end position="81"/>
    </location>
</feature>
<dbReference type="GO" id="GO:0008023">
    <property type="term" value="C:transcription elongation factor complex"/>
    <property type="evidence" value="ECO:0007669"/>
    <property type="project" value="TreeGrafter"/>
</dbReference>
<proteinExistence type="inferred from homology"/>
<evidence type="ECO:0000256" key="1">
    <source>
        <dbReference type="ARBA" id="ARBA00009171"/>
    </source>
</evidence>
<name>A0A7L0MFB3_9PSIT</name>
<evidence type="ECO:0000256" key="3">
    <source>
        <dbReference type="SAM" id="MobiDB-lite"/>
    </source>
</evidence>
<accession>A0A7L0MFB3</accession>
<dbReference type="SUPFAM" id="SSF144292">
    <property type="entry name" value="occludin/ELL-like"/>
    <property type="match status" value="1"/>
</dbReference>
<dbReference type="Proteomes" id="UP000531168">
    <property type="component" value="Unassembled WGS sequence"/>
</dbReference>
<organism evidence="5 6">
    <name type="scientific">Amazona guildingii</name>
    <dbReference type="NCBI Taxonomy" id="175529"/>
    <lineage>
        <taxon>Eukaryota</taxon>
        <taxon>Metazoa</taxon>
        <taxon>Chordata</taxon>
        <taxon>Craniata</taxon>
        <taxon>Vertebrata</taxon>
        <taxon>Euteleostomi</taxon>
        <taxon>Archelosauria</taxon>
        <taxon>Archosauria</taxon>
        <taxon>Dinosauria</taxon>
        <taxon>Saurischia</taxon>
        <taxon>Theropoda</taxon>
        <taxon>Coelurosauria</taxon>
        <taxon>Aves</taxon>
        <taxon>Neognathae</taxon>
        <taxon>Neoaves</taxon>
        <taxon>Telluraves</taxon>
        <taxon>Australaves</taxon>
        <taxon>Psittaciformes</taxon>
        <taxon>Psittacidae</taxon>
        <taxon>Amazona</taxon>
    </lineage>
</organism>
<evidence type="ECO:0000256" key="2">
    <source>
        <dbReference type="PROSITE-ProRule" id="PRU01324"/>
    </source>
</evidence>
<feature type="domain" description="OCEL" evidence="4">
    <location>
        <begin position="3"/>
        <end position="81"/>
    </location>
</feature>
<reference evidence="5 6" key="1">
    <citation type="submission" date="2019-09" db="EMBL/GenBank/DDBJ databases">
        <title>Bird 10,000 Genomes (B10K) Project - Family phase.</title>
        <authorList>
            <person name="Zhang G."/>
        </authorList>
    </citation>
    <scope>NUCLEOTIDE SEQUENCE [LARGE SCALE GENOMIC DNA]</scope>
    <source>
        <strain evidence="5">B10K-DU-001-46</strain>
        <tissue evidence="5">Muscle</tissue>
    </source>
</reference>
<feature type="region of interest" description="Disordered" evidence="3">
    <location>
        <begin position="60"/>
        <end position="81"/>
    </location>
</feature>
<dbReference type="InterPro" id="IPR031176">
    <property type="entry name" value="ELL/occludin"/>
</dbReference>
<feature type="non-terminal residue" evidence="5">
    <location>
        <position position="81"/>
    </location>
</feature>
<dbReference type="Gene3D" id="6.10.140.340">
    <property type="match status" value="1"/>
</dbReference>
<evidence type="ECO:0000313" key="6">
    <source>
        <dbReference type="Proteomes" id="UP000531168"/>
    </source>
</evidence>